<dbReference type="OrthoDB" id="6509413at2759"/>
<evidence type="ECO:0000256" key="2">
    <source>
        <dbReference type="ARBA" id="ARBA00022723"/>
    </source>
</evidence>
<accession>A0A3P8DR39</accession>
<dbReference type="Pfam" id="PF13359">
    <property type="entry name" value="DDE_Tnp_4"/>
    <property type="match status" value="1"/>
</dbReference>
<dbReference type="Proteomes" id="UP000050761">
    <property type="component" value="Unassembled WGS sequence"/>
</dbReference>
<name>A0A183GK50_HELPZ</name>
<protein>
    <submittedName>
        <fullName evidence="6">DDE Tnp4 domain-containing protein</fullName>
    </submittedName>
</protein>
<keyword evidence="2" id="KW-0479">Metal-binding</keyword>
<dbReference type="InterPro" id="IPR027806">
    <property type="entry name" value="HARBI1_dom"/>
</dbReference>
<dbReference type="WBParaSite" id="HPBE_0002306801-mRNA-1">
    <property type="protein sequence ID" value="HPBE_0002306801-mRNA-1"/>
    <property type="gene ID" value="HPBE_0002306801"/>
</dbReference>
<feature type="domain" description="DDE Tnp4" evidence="3">
    <location>
        <begin position="156"/>
        <end position="227"/>
    </location>
</feature>
<comment type="cofactor">
    <cofactor evidence="1">
        <name>a divalent metal cation</name>
        <dbReference type="ChEBI" id="CHEBI:60240"/>
    </cofactor>
</comment>
<proteinExistence type="predicted"/>
<keyword evidence="5" id="KW-1185">Reference proteome</keyword>
<dbReference type="AlphaFoldDB" id="A0A183GK50"/>
<evidence type="ECO:0000256" key="1">
    <source>
        <dbReference type="ARBA" id="ARBA00001968"/>
    </source>
</evidence>
<evidence type="ECO:0000313" key="6">
    <source>
        <dbReference type="WBParaSite" id="HPBE_0002306801-mRNA-1"/>
    </source>
</evidence>
<gene>
    <name evidence="4" type="ORF">HPBE_LOCUS23067</name>
</gene>
<evidence type="ECO:0000313" key="4">
    <source>
        <dbReference type="EMBL" id="VDP36388.1"/>
    </source>
</evidence>
<dbReference type="GO" id="GO:0046872">
    <property type="term" value="F:metal ion binding"/>
    <property type="evidence" value="ECO:0007669"/>
    <property type="project" value="UniProtKB-KW"/>
</dbReference>
<reference evidence="4 5" key="1">
    <citation type="submission" date="2018-11" db="EMBL/GenBank/DDBJ databases">
        <authorList>
            <consortium name="Pathogen Informatics"/>
        </authorList>
    </citation>
    <scope>NUCLEOTIDE SEQUENCE [LARGE SCALE GENOMIC DNA]</scope>
</reference>
<organism evidence="5 6">
    <name type="scientific">Heligmosomoides polygyrus</name>
    <name type="common">Parasitic roundworm</name>
    <dbReference type="NCBI Taxonomy" id="6339"/>
    <lineage>
        <taxon>Eukaryota</taxon>
        <taxon>Metazoa</taxon>
        <taxon>Ecdysozoa</taxon>
        <taxon>Nematoda</taxon>
        <taxon>Chromadorea</taxon>
        <taxon>Rhabditida</taxon>
        <taxon>Rhabditina</taxon>
        <taxon>Rhabditomorpha</taxon>
        <taxon>Strongyloidea</taxon>
        <taxon>Heligmosomidae</taxon>
        <taxon>Heligmosomoides</taxon>
    </lineage>
</organism>
<evidence type="ECO:0000259" key="3">
    <source>
        <dbReference type="Pfam" id="PF13359"/>
    </source>
</evidence>
<dbReference type="EMBL" id="UZAH01034648">
    <property type="protein sequence ID" value="VDP36388.1"/>
    <property type="molecule type" value="Genomic_DNA"/>
</dbReference>
<accession>A0A183GK50</accession>
<evidence type="ECO:0000313" key="5">
    <source>
        <dbReference type="Proteomes" id="UP000050761"/>
    </source>
</evidence>
<reference evidence="6" key="2">
    <citation type="submission" date="2019-09" db="UniProtKB">
        <authorList>
            <consortium name="WormBaseParasite"/>
        </authorList>
    </citation>
    <scope>IDENTIFICATION</scope>
</reference>
<sequence>MVSEDLERCHGRGVDMTVADHVALSIHLLGRNVMQLLGSPAVIRRQFLGFSLSVQAIVKRAGQYITWPNSDELPVEAGHSRERPAHVRFCEDFFVVDIIIFSGYDAFEVAVGARAIIFAAGADTLSADLARVATLMDRKAGGCEARVEKRVLPGQRMSENEEDFVCRRGYHSINAGIVVDFEGKTRWISAQWPGYAHDSRVFKLYAQLKAKELEGAIIGDSAYGSEEFCLSR</sequence>